<dbReference type="SUPFAM" id="SSF56349">
    <property type="entry name" value="DNA breaking-rejoining enzymes"/>
    <property type="match status" value="1"/>
</dbReference>
<feature type="domain" description="Tyr recombinase" evidence="6">
    <location>
        <begin position="219"/>
        <end position="413"/>
    </location>
</feature>
<dbReference type="InterPro" id="IPR010998">
    <property type="entry name" value="Integrase_recombinase_N"/>
</dbReference>
<evidence type="ECO:0000313" key="9">
    <source>
        <dbReference type="Proteomes" id="UP000321464"/>
    </source>
</evidence>
<gene>
    <name evidence="8" type="ORF">NSE01_30180</name>
</gene>
<dbReference type="GO" id="GO:0006310">
    <property type="term" value="P:DNA recombination"/>
    <property type="evidence" value="ECO:0007669"/>
    <property type="project" value="UniProtKB-KW"/>
</dbReference>
<evidence type="ECO:0000256" key="1">
    <source>
        <dbReference type="ARBA" id="ARBA00008857"/>
    </source>
</evidence>
<keyword evidence="9" id="KW-1185">Reference proteome</keyword>
<keyword evidence="3 5" id="KW-0238">DNA-binding</keyword>
<evidence type="ECO:0000256" key="3">
    <source>
        <dbReference type="ARBA" id="ARBA00023125"/>
    </source>
</evidence>
<dbReference type="InterPro" id="IPR044068">
    <property type="entry name" value="CB"/>
</dbReference>
<dbReference type="Pfam" id="PF13356">
    <property type="entry name" value="Arm-DNA-bind_3"/>
    <property type="match status" value="1"/>
</dbReference>
<dbReference type="InterPro" id="IPR053876">
    <property type="entry name" value="Phage_int_M"/>
</dbReference>
<accession>A0A512ANC5</accession>
<dbReference type="PANTHER" id="PTHR30629">
    <property type="entry name" value="PROPHAGE INTEGRASE"/>
    <property type="match status" value="1"/>
</dbReference>
<evidence type="ECO:0000256" key="5">
    <source>
        <dbReference type="PROSITE-ProRule" id="PRU01248"/>
    </source>
</evidence>
<keyword evidence="2" id="KW-0229">DNA integration</keyword>
<dbReference type="CDD" id="cd00801">
    <property type="entry name" value="INT_P4_C"/>
    <property type="match status" value="1"/>
</dbReference>
<organism evidence="8 9">
    <name type="scientific">Novosphingobium sediminis</name>
    <dbReference type="NCBI Taxonomy" id="707214"/>
    <lineage>
        <taxon>Bacteria</taxon>
        <taxon>Pseudomonadati</taxon>
        <taxon>Pseudomonadota</taxon>
        <taxon>Alphaproteobacteria</taxon>
        <taxon>Sphingomonadales</taxon>
        <taxon>Sphingomonadaceae</taxon>
        <taxon>Novosphingobium</taxon>
    </lineage>
</organism>
<dbReference type="PROSITE" id="PS51900">
    <property type="entry name" value="CB"/>
    <property type="match status" value="1"/>
</dbReference>
<comment type="caution">
    <text evidence="8">The sequence shown here is derived from an EMBL/GenBank/DDBJ whole genome shotgun (WGS) entry which is preliminary data.</text>
</comment>
<dbReference type="Gene3D" id="1.10.443.10">
    <property type="entry name" value="Intergrase catalytic core"/>
    <property type="match status" value="1"/>
</dbReference>
<dbReference type="Pfam" id="PF22022">
    <property type="entry name" value="Phage_int_M"/>
    <property type="match status" value="1"/>
</dbReference>
<dbReference type="PANTHER" id="PTHR30629:SF6">
    <property type="entry name" value="PROPHAGE INTEGRASE INTA-RELATED"/>
    <property type="match status" value="1"/>
</dbReference>
<dbReference type="InterPro" id="IPR050808">
    <property type="entry name" value="Phage_Integrase"/>
</dbReference>
<proteinExistence type="inferred from homology"/>
<dbReference type="EMBL" id="BJYR01000020">
    <property type="protein sequence ID" value="GEO01186.1"/>
    <property type="molecule type" value="Genomic_DNA"/>
</dbReference>
<dbReference type="InterPro" id="IPR011010">
    <property type="entry name" value="DNA_brk_join_enz"/>
</dbReference>
<dbReference type="Gene3D" id="3.30.160.390">
    <property type="entry name" value="Integrase, DNA-binding domain"/>
    <property type="match status" value="1"/>
</dbReference>
<dbReference type="PROSITE" id="PS51898">
    <property type="entry name" value="TYR_RECOMBINASE"/>
    <property type="match status" value="1"/>
</dbReference>
<evidence type="ECO:0000256" key="2">
    <source>
        <dbReference type="ARBA" id="ARBA00022908"/>
    </source>
</evidence>
<comment type="similarity">
    <text evidence="1">Belongs to the 'phage' integrase family.</text>
</comment>
<dbReference type="RefSeq" id="WP_147160516.1">
    <property type="nucleotide sequence ID" value="NZ_BJYR01000020.1"/>
</dbReference>
<dbReference type="AlphaFoldDB" id="A0A512ANC5"/>
<dbReference type="GO" id="GO:0015074">
    <property type="term" value="P:DNA integration"/>
    <property type="evidence" value="ECO:0007669"/>
    <property type="project" value="UniProtKB-KW"/>
</dbReference>
<evidence type="ECO:0000259" key="6">
    <source>
        <dbReference type="PROSITE" id="PS51898"/>
    </source>
</evidence>
<evidence type="ECO:0000256" key="4">
    <source>
        <dbReference type="ARBA" id="ARBA00023172"/>
    </source>
</evidence>
<dbReference type="InterPro" id="IPR025166">
    <property type="entry name" value="Integrase_DNA_bind_dom"/>
</dbReference>
<dbReference type="Gene3D" id="1.10.150.130">
    <property type="match status" value="1"/>
</dbReference>
<protein>
    <submittedName>
        <fullName evidence="8">Bacteriophage P4 integrase</fullName>
    </submittedName>
</protein>
<evidence type="ECO:0000313" key="8">
    <source>
        <dbReference type="EMBL" id="GEO01186.1"/>
    </source>
</evidence>
<feature type="domain" description="Core-binding (CB)" evidence="7">
    <location>
        <begin position="108"/>
        <end position="189"/>
    </location>
</feature>
<name>A0A512ANC5_9SPHN</name>
<sequence>MPRKFHNALTPITVRNACPGRHADGGGLYLRVQDGGARSWLFRSTAGGKARDIGLGPAAGAGAIALADARAMARELSTQAAKGEALEGKRTKARKAAAEGQAEALTRRTFRDVAEAFIDRKEGGWRNEKHRQQWRNTLATYVYPIIGDLPVSLIRTDHVLKVLEPIWSDKPETASRVRGRIENVLSAAKVQGMRFGENPALWRGHLDHILPKPGKLNRGHHAALAYGELPAFMADLRAREALAARALEFAILTAARTGEVIGATWSEIDLAGAVWTVPASRMKAGKEHSVPLSKRALAILEAVLPLNTAGRADAPLFPAHDGDALSGMAMSMLIRRMHKTEQAEGRTGWIDRKEGGRLITSHGFRSTFRDWAGERSTFPREVIEHAMAHQLPDKAEASYARASLLPRRVKLMDAWAEYCATPLATGSTVTPIRAEA</sequence>
<keyword evidence="4" id="KW-0233">DNA recombination</keyword>
<dbReference type="InterPro" id="IPR013762">
    <property type="entry name" value="Integrase-like_cat_sf"/>
</dbReference>
<dbReference type="OrthoDB" id="7388552at2"/>
<dbReference type="InterPro" id="IPR002104">
    <property type="entry name" value="Integrase_catalytic"/>
</dbReference>
<evidence type="ECO:0000259" key="7">
    <source>
        <dbReference type="PROSITE" id="PS51900"/>
    </source>
</evidence>
<dbReference type="Proteomes" id="UP000321464">
    <property type="component" value="Unassembled WGS sequence"/>
</dbReference>
<dbReference type="GO" id="GO:0003677">
    <property type="term" value="F:DNA binding"/>
    <property type="evidence" value="ECO:0007669"/>
    <property type="project" value="UniProtKB-UniRule"/>
</dbReference>
<reference evidence="8 9" key="1">
    <citation type="submission" date="2019-07" db="EMBL/GenBank/DDBJ databases">
        <title>Whole genome shotgun sequence of Novosphingobium sediminis NBRC 106119.</title>
        <authorList>
            <person name="Hosoyama A."/>
            <person name="Uohara A."/>
            <person name="Ohji S."/>
            <person name="Ichikawa N."/>
        </authorList>
    </citation>
    <scope>NUCLEOTIDE SEQUENCE [LARGE SCALE GENOMIC DNA]</scope>
    <source>
        <strain evidence="8 9">NBRC 106119</strain>
    </source>
</reference>
<dbReference type="Pfam" id="PF00589">
    <property type="entry name" value="Phage_integrase"/>
    <property type="match status" value="1"/>
</dbReference>
<dbReference type="InterPro" id="IPR038488">
    <property type="entry name" value="Integrase_DNA-bd_sf"/>
</dbReference>